<feature type="signal peptide" evidence="1">
    <location>
        <begin position="1"/>
        <end position="24"/>
    </location>
</feature>
<evidence type="ECO:0000259" key="3">
    <source>
        <dbReference type="Pfam" id="PF20736"/>
    </source>
</evidence>
<name>A0A2D0N1L1_FLAN2</name>
<keyword evidence="1" id="KW-0732">Signal</keyword>
<dbReference type="Pfam" id="PF20736">
    <property type="entry name" value="Glyco_hydro127M"/>
    <property type="match status" value="1"/>
</dbReference>
<dbReference type="Pfam" id="PF07944">
    <property type="entry name" value="Beta-AFase-like_GH127_cat"/>
    <property type="match status" value="1"/>
</dbReference>
<feature type="domain" description="Non-reducing end beta-L-arabinofuranosidase-like GH127 middle" evidence="3">
    <location>
        <begin position="465"/>
        <end position="560"/>
    </location>
</feature>
<gene>
    <name evidence="5" type="ORF">CRP01_32070</name>
</gene>
<dbReference type="PANTHER" id="PTHR43465:SF1">
    <property type="entry name" value="NON-REDUCING END BETA-L-ARABINOFURANOSIDASE"/>
    <property type="match status" value="1"/>
</dbReference>
<evidence type="ECO:0000259" key="2">
    <source>
        <dbReference type="Pfam" id="PF07944"/>
    </source>
</evidence>
<feature type="domain" description="Non-reducing end beta-L-arabinofuranosidase-like GH127 catalytic" evidence="2">
    <location>
        <begin position="47"/>
        <end position="454"/>
    </location>
</feature>
<reference evidence="5 6" key="1">
    <citation type="submission" date="2017-10" db="EMBL/GenBank/DDBJ databases">
        <title>The draft genome sequence of Lewinella nigricans NBRC 102662.</title>
        <authorList>
            <person name="Wang K."/>
        </authorList>
    </citation>
    <scope>NUCLEOTIDE SEQUENCE [LARGE SCALE GENOMIC DNA]</scope>
    <source>
        <strain evidence="5 6">NBRC 102662</strain>
    </source>
</reference>
<dbReference type="OrthoDB" id="9757939at2"/>
<dbReference type="SUPFAM" id="SSF48208">
    <property type="entry name" value="Six-hairpin glycosidases"/>
    <property type="match status" value="1"/>
</dbReference>
<dbReference type="InterPro" id="IPR049049">
    <property type="entry name" value="Beta-AFase-like_GH127_C"/>
</dbReference>
<sequence length="679" mass="76884">MKQTTYSAILILFFCCLLSRPGTAQDRAITVTSASPYAKLSGVNLGDVHWTAGFWADRFEVCESSMVPHMLGNYMDEEISHAYTNFEIAAGLREGTHKGPSFHDGDFYKMLEGAIMILSVSKDPQLDREIDRIIEVIGKGQRKDGYIHTKALIKAINEPGKKHEFIERLDFETYNMGHLMTAACLHHRITGKSNLLDIAEKATDFLYNFYKRASAELARNAICPSHYMGVVEMYRTTKDPKYLELAENLIDIRSLVENGTDHNQDRIPFKQQTEAVGHAVRANYLYAGVADVYAETGDDSLFQALDLIWQDLVQRKMYITGACGALYDGVSPNGTTYKQNTIQQVHQAYGRPYELPNLTAHNESCANIGNLLWNWRMLQVTADAKYADLMERVMYNSLLAGVSLDGKGYFYTNPLCVNTDDLSSDLRWSKDREEYISYCNCCPPNTIRTIAQLQNYIYNLADDGLYVNLYGSNDLKTTLGDGRRIELSQDTDYPFGEDINIRIQEFPRGYGLYLRVPAWAKEAELSVNGQVVDSGLRGGQYVALENDLKKGDRVRLHLPLRAKLIESNPLVEGNRNQVAVQYGPVVYCLEGNDLPENCNLFDISIPRNIVLQPVQKTIGSAKLTALEGEFHWNKRSNWNNTLYREIDTESADKIKLQLIPYFAWDNRGLAEMSVWLPID</sequence>
<proteinExistence type="predicted"/>
<comment type="caution">
    <text evidence="5">The sequence shown here is derived from an EMBL/GenBank/DDBJ whole genome shotgun (WGS) entry which is preliminary data.</text>
</comment>
<dbReference type="Pfam" id="PF20737">
    <property type="entry name" value="Glyco_hydro127C"/>
    <property type="match status" value="1"/>
</dbReference>
<dbReference type="GO" id="GO:0005524">
    <property type="term" value="F:ATP binding"/>
    <property type="evidence" value="ECO:0007669"/>
    <property type="project" value="UniProtKB-KW"/>
</dbReference>
<dbReference type="InterPro" id="IPR008928">
    <property type="entry name" value="6-hairpin_glycosidase_sf"/>
</dbReference>
<dbReference type="Proteomes" id="UP000223913">
    <property type="component" value="Unassembled WGS sequence"/>
</dbReference>
<dbReference type="InterPro" id="IPR049046">
    <property type="entry name" value="Beta-AFase-like_GH127_middle"/>
</dbReference>
<keyword evidence="5" id="KW-0067">ATP-binding</keyword>
<feature type="chain" id="PRO_5012248827" evidence="1">
    <location>
        <begin position="25"/>
        <end position="679"/>
    </location>
</feature>
<evidence type="ECO:0000313" key="6">
    <source>
        <dbReference type="Proteomes" id="UP000223913"/>
    </source>
</evidence>
<dbReference type="InterPro" id="IPR049174">
    <property type="entry name" value="Beta-AFase-like"/>
</dbReference>
<dbReference type="EMBL" id="PDUD01000040">
    <property type="protein sequence ID" value="PHN02421.1"/>
    <property type="molecule type" value="Genomic_DNA"/>
</dbReference>
<dbReference type="AlphaFoldDB" id="A0A2D0N1L1"/>
<dbReference type="Gene3D" id="1.50.10.20">
    <property type="match status" value="1"/>
</dbReference>
<keyword evidence="6" id="KW-1185">Reference proteome</keyword>
<dbReference type="GO" id="GO:0005975">
    <property type="term" value="P:carbohydrate metabolic process"/>
    <property type="evidence" value="ECO:0007669"/>
    <property type="project" value="InterPro"/>
</dbReference>
<accession>A0A2D0N1L1</accession>
<evidence type="ECO:0000256" key="1">
    <source>
        <dbReference type="SAM" id="SignalP"/>
    </source>
</evidence>
<protein>
    <submittedName>
        <fullName evidence="5">ATP-binding protein</fullName>
    </submittedName>
</protein>
<keyword evidence="5" id="KW-0547">Nucleotide-binding</keyword>
<feature type="domain" description="Non-reducing end beta-L-arabinofuranosidase-like GH127 C-terminal" evidence="4">
    <location>
        <begin position="563"/>
        <end position="677"/>
    </location>
</feature>
<organism evidence="5 6">
    <name type="scientific">Flavilitoribacter nigricans (strain ATCC 23147 / DSM 23189 / NBRC 102662 / NCIMB 1420 / SS-2)</name>
    <name type="common">Lewinella nigricans</name>
    <dbReference type="NCBI Taxonomy" id="1122177"/>
    <lineage>
        <taxon>Bacteria</taxon>
        <taxon>Pseudomonadati</taxon>
        <taxon>Bacteroidota</taxon>
        <taxon>Saprospiria</taxon>
        <taxon>Saprospirales</taxon>
        <taxon>Lewinellaceae</taxon>
        <taxon>Flavilitoribacter</taxon>
    </lineage>
</organism>
<dbReference type="PANTHER" id="PTHR43465">
    <property type="entry name" value="DUF1680 DOMAIN PROTEIN (AFU_ORTHOLOGUE AFUA_1G08910)"/>
    <property type="match status" value="1"/>
</dbReference>
<evidence type="ECO:0000259" key="4">
    <source>
        <dbReference type="Pfam" id="PF20737"/>
    </source>
</evidence>
<dbReference type="InterPro" id="IPR012878">
    <property type="entry name" value="Beta-AFase-like_GH127_cat"/>
</dbReference>
<dbReference type="RefSeq" id="WP_099154167.1">
    <property type="nucleotide sequence ID" value="NZ_PDUD01000040.1"/>
</dbReference>
<evidence type="ECO:0000313" key="5">
    <source>
        <dbReference type="EMBL" id="PHN02421.1"/>
    </source>
</evidence>